<dbReference type="InterPro" id="IPR010499">
    <property type="entry name" value="AraC_E-bd"/>
</dbReference>
<dbReference type="Proteomes" id="UP000623269">
    <property type="component" value="Unassembled WGS sequence"/>
</dbReference>
<dbReference type="SUPFAM" id="SSF55136">
    <property type="entry name" value="Probable bacterial effector-binding domain"/>
    <property type="match status" value="1"/>
</dbReference>
<reference evidence="5" key="1">
    <citation type="submission" date="2020-12" db="EMBL/GenBank/DDBJ databases">
        <title>M. sibirica DSM 26468T genome.</title>
        <authorList>
            <person name="Thieme N."/>
            <person name="Rettenmaier R."/>
            <person name="Zverlov V."/>
            <person name="Liebl W."/>
        </authorList>
    </citation>
    <scope>NUCLEOTIDE SEQUENCE</scope>
    <source>
        <strain evidence="5">DSM 26468</strain>
    </source>
</reference>
<sequence>MEWLDHMNNAISYIEDHLDEKIDYTKVAQAACCSVYHFQRMFSYMASIPLSEYVRRRRMTLAAFELQNSEIKVIDLALKFGYDSPEAFTRAFQILHGVSPSTARKRGICIKAYPRISFQITIKGDSEMNYRIEQKEAFEVYGIERVFDTNDNIHLKEIPSFWSEMLHNGSYDKLAASTGIDSTHDNGLCHVNAICGYRHMDGTTFPYMLCTMKTEKSNTQGYTTVQVPAATWAIFTNEPHSIEEISAATQLLNSRVYTDWLPTSNYEKLDGYELEMYYEDKDENYYEEIWIRVVPKNI</sequence>
<feature type="domain" description="HTH araC/xylS-type" evidence="4">
    <location>
        <begin position="8"/>
        <end position="106"/>
    </location>
</feature>
<keyword evidence="6" id="KW-1185">Reference proteome</keyword>
<evidence type="ECO:0000313" key="5">
    <source>
        <dbReference type="EMBL" id="MBH1942593.1"/>
    </source>
</evidence>
<dbReference type="Pfam" id="PF06445">
    <property type="entry name" value="GyrI-like"/>
    <property type="match status" value="1"/>
</dbReference>
<dbReference type="SMART" id="SM00342">
    <property type="entry name" value="HTH_ARAC"/>
    <property type="match status" value="1"/>
</dbReference>
<dbReference type="EMBL" id="JAEAGR010000031">
    <property type="protein sequence ID" value="MBH1942593.1"/>
    <property type="molecule type" value="Genomic_DNA"/>
</dbReference>
<dbReference type="Gene3D" id="3.20.80.10">
    <property type="entry name" value="Regulatory factor, effector binding domain"/>
    <property type="match status" value="1"/>
</dbReference>
<dbReference type="InterPro" id="IPR009057">
    <property type="entry name" value="Homeodomain-like_sf"/>
</dbReference>
<dbReference type="AlphaFoldDB" id="A0A8J7L3G7"/>
<gene>
    <name evidence="5" type="ORF">I5677_17015</name>
</gene>
<comment type="caution">
    <text evidence="5">The sequence shown here is derived from an EMBL/GenBank/DDBJ whole genome shotgun (WGS) entry which is preliminary data.</text>
</comment>
<dbReference type="SMART" id="SM00871">
    <property type="entry name" value="AraC_E_bind"/>
    <property type="match status" value="1"/>
</dbReference>
<accession>A0A8J7L3G7</accession>
<dbReference type="PANTHER" id="PTHR47504:SF5">
    <property type="entry name" value="RIGHT ORIGIN-BINDING PROTEIN"/>
    <property type="match status" value="1"/>
</dbReference>
<dbReference type="InterPro" id="IPR011256">
    <property type="entry name" value="Reg_factor_effector_dom_sf"/>
</dbReference>
<dbReference type="PROSITE" id="PS01124">
    <property type="entry name" value="HTH_ARAC_FAMILY_2"/>
    <property type="match status" value="1"/>
</dbReference>
<dbReference type="Gene3D" id="1.10.10.60">
    <property type="entry name" value="Homeodomain-like"/>
    <property type="match status" value="2"/>
</dbReference>
<dbReference type="SUPFAM" id="SSF46689">
    <property type="entry name" value="Homeodomain-like"/>
    <property type="match status" value="2"/>
</dbReference>
<keyword evidence="2" id="KW-0238">DNA-binding</keyword>
<evidence type="ECO:0000256" key="3">
    <source>
        <dbReference type="ARBA" id="ARBA00023163"/>
    </source>
</evidence>
<dbReference type="GO" id="GO:0003700">
    <property type="term" value="F:DNA-binding transcription factor activity"/>
    <property type="evidence" value="ECO:0007669"/>
    <property type="project" value="InterPro"/>
</dbReference>
<dbReference type="RefSeq" id="WP_197662846.1">
    <property type="nucleotide sequence ID" value="NZ_JAEAGR010000031.1"/>
</dbReference>
<dbReference type="InterPro" id="IPR018060">
    <property type="entry name" value="HTH_AraC"/>
</dbReference>
<dbReference type="Pfam" id="PF12833">
    <property type="entry name" value="HTH_18"/>
    <property type="match status" value="1"/>
</dbReference>
<keyword evidence="3" id="KW-0804">Transcription</keyword>
<evidence type="ECO:0000313" key="6">
    <source>
        <dbReference type="Proteomes" id="UP000623269"/>
    </source>
</evidence>
<evidence type="ECO:0000256" key="2">
    <source>
        <dbReference type="ARBA" id="ARBA00023125"/>
    </source>
</evidence>
<dbReference type="GO" id="GO:0043565">
    <property type="term" value="F:sequence-specific DNA binding"/>
    <property type="evidence" value="ECO:0007669"/>
    <property type="project" value="InterPro"/>
</dbReference>
<dbReference type="InterPro" id="IPR050959">
    <property type="entry name" value="MarA-like"/>
</dbReference>
<organism evidence="5 6">
    <name type="scientific">Mobilitalea sibirica</name>
    <dbReference type="NCBI Taxonomy" id="1462919"/>
    <lineage>
        <taxon>Bacteria</taxon>
        <taxon>Bacillati</taxon>
        <taxon>Bacillota</taxon>
        <taxon>Clostridia</taxon>
        <taxon>Lachnospirales</taxon>
        <taxon>Lachnospiraceae</taxon>
        <taxon>Mobilitalea</taxon>
    </lineage>
</organism>
<proteinExistence type="predicted"/>
<name>A0A8J7L3G7_9FIRM</name>
<protein>
    <submittedName>
        <fullName evidence="5">AraC family transcriptional regulator</fullName>
    </submittedName>
</protein>
<dbReference type="InterPro" id="IPR029442">
    <property type="entry name" value="GyrI-like"/>
</dbReference>
<evidence type="ECO:0000256" key="1">
    <source>
        <dbReference type="ARBA" id="ARBA00023015"/>
    </source>
</evidence>
<dbReference type="PANTHER" id="PTHR47504">
    <property type="entry name" value="RIGHT ORIGIN-BINDING PROTEIN"/>
    <property type="match status" value="1"/>
</dbReference>
<keyword evidence="1" id="KW-0805">Transcription regulation</keyword>
<evidence type="ECO:0000259" key="4">
    <source>
        <dbReference type="PROSITE" id="PS01124"/>
    </source>
</evidence>